<dbReference type="Pfam" id="PF02902">
    <property type="entry name" value="Peptidase_C48"/>
    <property type="match status" value="1"/>
</dbReference>
<gene>
    <name evidence="6" type="primary">LOC136090731</name>
</gene>
<protein>
    <submittedName>
        <fullName evidence="6">Uncharacterized protein LOC136090731</fullName>
    </submittedName>
</protein>
<sequence length="226" mass="26495">MEKYYWPNISGDIKKWVKECSHCQKSGQLLSISEPLHSIKSELFKLDMLICCIVANFHWTLTIINPRDRTIHYMNPMGKHKSAVIREEIKWNSYLSQRYGVNTKFKIYTSMHAKQDDSVSCGVFCLKFAENVINGEELVHCFPVEEVNNYRERVVQLLLDEGGQKCWYNTVCRICGNIKGPKTRKKQKLDEWIKCDICIPNRWYHIECIAYETKNSISFCCGNIHL</sequence>
<dbReference type="Proteomes" id="UP001652625">
    <property type="component" value="Chromosome 14"/>
</dbReference>
<dbReference type="InterPro" id="IPR041588">
    <property type="entry name" value="Integrase_H2C2"/>
</dbReference>
<feature type="domain" description="Ubiquitin-like protease family profile" evidence="4">
    <location>
        <begin position="1"/>
        <end position="132"/>
    </location>
</feature>
<dbReference type="Gene3D" id="3.40.395.10">
    <property type="entry name" value="Adenoviral Proteinase, Chain A"/>
    <property type="match status" value="1"/>
</dbReference>
<accession>A0ABM4DGT5</accession>
<keyword evidence="3" id="KW-0378">Hydrolase</keyword>
<dbReference type="SUPFAM" id="SSF54001">
    <property type="entry name" value="Cysteine proteinases"/>
    <property type="match status" value="1"/>
</dbReference>
<name>A0ABM4DGT5_HYDVU</name>
<reference evidence="6" key="1">
    <citation type="submission" date="2025-08" db="UniProtKB">
        <authorList>
            <consortium name="RefSeq"/>
        </authorList>
    </citation>
    <scope>IDENTIFICATION</scope>
</reference>
<evidence type="ECO:0000256" key="1">
    <source>
        <dbReference type="ARBA" id="ARBA00005234"/>
    </source>
</evidence>
<dbReference type="Pfam" id="PF17921">
    <property type="entry name" value="Integrase_H2C2"/>
    <property type="match status" value="1"/>
</dbReference>
<comment type="similarity">
    <text evidence="1">Belongs to the peptidase C48 family.</text>
</comment>
<keyword evidence="2" id="KW-0645">Protease</keyword>
<organism evidence="5 6">
    <name type="scientific">Hydra vulgaris</name>
    <name type="common">Hydra</name>
    <name type="synonym">Hydra attenuata</name>
    <dbReference type="NCBI Taxonomy" id="6087"/>
    <lineage>
        <taxon>Eukaryota</taxon>
        <taxon>Metazoa</taxon>
        <taxon>Cnidaria</taxon>
        <taxon>Hydrozoa</taxon>
        <taxon>Hydroidolina</taxon>
        <taxon>Anthoathecata</taxon>
        <taxon>Aplanulata</taxon>
        <taxon>Hydridae</taxon>
        <taxon>Hydra</taxon>
    </lineage>
</organism>
<dbReference type="RefSeq" id="XP_065673676.1">
    <property type="nucleotide sequence ID" value="XM_065817604.1"/>
</dbReference>
<dbReference type="InterPro" id="IPR003653">
    <property type="entry name" value="Peptidase_C48_C"/>
</dbReference>
<proteinExistence type="inferred from homology"/>
<dbReference type="GeneID" id="136090731"/>
<dbReference type="PROSITE" id="PS50600">
    <property type="entry name" value="ULP_PROTEASE"/>
    <property type="match status" value="1"/>
</dbReference>
<evidence type="ECO:0000313" key="5">
    <source>
        <dbReference type="Proteomes" id="UP001652625"/>
    </source>
</evidence>
<evidence type="ECO:0000256" key="2">
    <source>
        <dbReference type="ARBA" id="ARBA00022670"/>
    </source>
</evidence>
<evidence type="ECO:0000256" key="3">
    <source>
        <dbReference type="ARBA" id="ARBA00022801"/>
    </source>
</evidence>
<keyword evidence="5" id="KW-1185">Reference proteome</keyword>
<evidence type="ECO:0000259" key="4">
    <source>
        <dbReference type="PROSITE" id="PS50600"/>
    </source>
</evidence>
<dbReference type="InterPro" id="IPR038765">
    <property type="entry name" value="Papain-like_cys_pep_sf"/>
</dbReference>
<evidence type="ECO:0000313" key="6">
    <source>
        <dbReference type="RefSeq" id="XP_065673676.1"/>
    </source>
</evidence>